<keyword evidence="1" id="KW-0808">Transferase</keyword>
<dbReference type="InterPro" id="IPR002123">
    <property type="entry name" value="Plipid/glycerol_acylTrfase"/>
</dbReference>
<evidence type="ECO:0000313" key="5">
    <source>
        <dbReference type="Proteomes" id="UP001500984"/>
    </source>
</evidence>
<dbReference type="Proteomes" id="UP001500984">
    <property type="component" value="Unassembled WGS sequence"/>
</dbReference>
<reference evidence="5" key="1">
    <citation type="journal article" date="2019" name="Int. J. Syst. Evol. Microbiol.">
        <title>The Global Catalogue of Microorganisms (GCM) 10K type strain sequencing project: providing services to taxonomists for standard genome sequencing and annotation.</title>
        <authorList>
            <consortium name="The Broad Institute Genomics Platform"/>
            <consortium name="The Broad Institute Genome Sequencing Center for Infectious Disease"/>
            <person name="Wu L."/>
            <person name="Ma J."/>
        </authorList>
    </citation>
    <scope>NUCLEOTIDE SEQUENCE [LARGE SCALE GENOMIC DNA]</scope>
    <source>
        <strain evidence="5">JCM 15900</strain>
    </source>
</reference>
<dbReference type="SUPFAM" id="SSF69593">
    <property type="entry name" value="Glycerol-3-phosphate (1)-acyltransferase"/>
    <property type="match status" value="1"/>
</dbReference>
<dbReference type="CDD" id="cd07989">
    <property type="entry name" value="LPLAT_AGPAT-like"/>
    <property type="match status" value="1"/>
</dbReference>
<evidence type="ECO:0000256" key="2">
    <source>
        <dbReference type="ARBA" id="ARBA00023315"/>
    </source>
</evidence>
<feature type="domain" description="Phospholipid/glycerol acyltransferase" evidence="3">
    <location>
        <begin position="35"/>
        <end position="154"/>
    </location>
</feature>
<dbReference type="RefSeq" id="WP_291796089.1">
    <property type="nucleotide sequence ID" value="NZ_BAAAPZ010000020.1"/>
</dbReference>
<comment type="caution">
    <text evidence="4">The sequence shown here is derived from an EMBL/GenBank/DDBJ whole genome shotgun (WGS) entry which is preliminary data.</text>
</comment>
<evidence type="ECO:0000259" key="3">
    <source>
        <dbReference type="SMART" id="SM00563"/>
    </source>
</evidence>
<keyword evidence="2 4" id="KW-0012">Acyltransferase</keyword>
<accession>A0ABP5IXH1</accession>
<organism evidence="4 5">
    <name type="scientific">Brevibacterium salitolerans</name>
    <dbReference type="NCBI Taxonomy" id="1403566"/>
    <lineage>
        <taxon>Bacteria</taxon>
        <taxon>Bacillati</taxon>
        <taxon>Actinomycetota</taxon>
        <taxon>Actinomycetes</taxon>
        <taxon>Micrococcales</taxon>
        <taxon>Brevibacteriaceae</taxon>
        <taxon>Brevibacterium</taxon>
    </lineage>
</organism>
<dbReference type="PANTHER" id="PTHR10434:SF11">
    <property type="entry name" value="1-ACYL-SN-GLYCEROL-3-PHOSPHATE ACYLTRANSFERASE"/>
    <property type="match status" value="1"/>
</dbReference>
<dbReference type="EMBL" id="BAAAPZ010000020">
    <property type="protein sequence ID" value="GAA2107212.1"/>
    <property type="molecule type" value="Genomic_DNA"/>
</dbReference>
<keyword evidence="5" id="KW-1185">Reference proteome</keyword>
<name>A0ABP5IXH1_9MICO</name>
<protein>
    <submittedName>
        <fullName evidence="4">Lysophospholipid acyltransferase family protein</fullName>
    </submittedName>
</protein>
<evidence type="ECO:0000313" key="4">
    <source>
        <dbReference type="EMBL" id="GAA2107212.1"/>
    </source>
</evidence>
<dbReference type="Pfam" id="PF01553">
    <property type="entry name" value="Acyltransferase"/>
    <property type="match status" value="1"/>
</dbReference>
<dbReference type="PANTHER" id="PTHR10434">
    <property type="entry name" value="1-ACYL-SN-GLYCEROL-3-PHOSPHATE ACYLTRANSFERASE"/>
    <property type="match status" value="1"/>
</dbReference>
<gene>
    <name evidence="4" type="ORF">GCM10009823_33880</name>
</gene>
<proteinExistence type="predicted"/>
<dbReference type="SMART" id="SM00563">
    <property type="entry name" value="PlsC"/>
    <property type="match status" value="1"/>
</dbReference>
<dbReference type="GO" id="GO:0016746">
    <property type="term" value="F:acyltransferase activity"/>
    <property type="evidence" value="ECO:0007669"/>
    <property type="project" value="UniProtKB-KW"/>
</dbReference>
<evidence type="ECO:0000256" key="1">
    <source>
        <dbReference type="ARBA" id="ARBA00022679"/>
    </source>
</evidence>
<sequence length="233" mass="25148">MLYWFLKHVLAGPVLRVLFRPWARGVDNLPEAGPAIVVANHLSFMDSVFVPLALPRRVVYLAKDEYFRRPGLRGALVRRFFLATGQLPMDRSGGAGAEASLGMGRKVLEEGGVLGIYPEGTRSPDGRLHRGRTGAARLALATGAPVVPVAVVGTDRLRPAGALLPRLRRVGVIVGEPLHLGGPDPTAAHDRFALRRTTDAVMDEIMRLSGQEYVPSYAAHARARLLTAERPGG</sequence>